<evidence type="ECO:0000313" key="3">
    <source>
        <dbReference type="WBParaSite" id="maker-unitig_37373-snap-gene-0.2-mRNA-1"/>
    </source>
</evidence>
<organism evidence="2 3">
    <name type="scientific">Macrostomum lignano</name>
    <dbReference type="NCBI Taxonomy" id="282301"/>
    <lineage>
        <taxon>Eukaryota</taxon>
        <taxon>Metazoa</taxon>
        <taxon>Spiralia</taxon>
        <taxon>Lophotrochozoa</taxon>
        <taxon>Platyhelminthes</taxon>
        <taxon>Rhabditophora</taxon>
        <taxon>Macrostomorpha</taxon>
        <taxon>Macrostomida</taxon>
        <taxon>Macrostomidae</taxon>
        <taxon>Macrostomum</taxon>
    </lineage>
</organism>
<dbReference type="WBParaSite" id="maker-unitig_37373-snap-gene-0.2-mRNA-1">
    <property type="protein sequence ID" value="maker-unitig_37373-snap-gene-0.2-mRNA-1"/>
    <property type="gene ID" value="maker-unitig_37373-snap-gene-0.2"/>
</dbReference>
<sequence length="442" mass="47475">PPPPRAGVHAEPGPLMRTLPDGVAGQSATGLGFTIVGARRARPAGIPPSQRHRGPGALRRIGMAGWPPGDVLMFVNDTLVLGFHPRGRCGTVQLLGARPRRCPDCQPRPTACPAVPMTPQLRSSPSLAVGPAGYGGSIQDVQSAAIRFYQLGQQLAGQLVLPRTNTGFGFTIADSAQGQRVRLIVEPDRCRGLRWRSMPAESRSCRMPTLSAILSDCPVGSDATFLLQRGCPTLTSADLAILLRILLVCRRCGRYRCFSSPPPLPPLVRLRRQCQPVLTGKGQESGGLPRLLLSLAASTTSPQLNSALVVQRRQRVRPPRHPSILSAEASTIVQHQQHVVAFPTSQRPARQPTVTMATSNNGNSRDVTVARAPDEGFGFVIVSAVTRQPDGTSDIGEFVAKLFKARRPPAACAKGDRNLGSERHRRVPACHHEDIVPIVREA</sequence>
<evidence type="ECO:0000256" key="1">
    <source>
        <dbReference type="SAM" id="MobiDB-lite"/>
    </source>
</evidence>
<dbReference type="AlphaFoldDB" id="A0A1I8FK63"/>
<dbReference type="Gene3D" id="2.30.42.10">
    <property type="match status" value="1"/>
</dbReference>
<dbReference type="PANTHER" id="PTHR10316:SF40">
    <property type="entry name" value="LD27118P"/>
    <property type="match status" value="1"/>
</dbReference>
<dbReference type="InterPro" id="IPR036034">
    <property type="entry name" value="PDZ_sf"/>
</dbReference>
<keyword evidence="2" id="KW-1185">Reference proteome</keyword>
<dbReference type="PANTHER" id="PTHR10316">
    <property type="entry name" value="MEMBRANE ASSOCIATED GUANYLATE KINASE-RELATED"/>
    <property type="match status" value="1"/>
</dbReference>
<dbReference type="GO" id="GO:0005737">
    <property type="term" value="C:cytoplasm"/>
    <property type="evidence" value="ECO:0007669"/>
    <property type="project" value="TreeGrafter"/>
</dbReference>
<evidence type="ECO:0000313" key="2">
    <source>
        <dbReference type="Proteomes" id="UP000095280"/>
    </source>
</evidence>
<feature type="region of interest" description="Disordered" evidence="1">
    <location>
        <begin position="343"/>
        <end position="364"/>
    </location>
</feature>
<dbReference type="GO" id="GO:0007165">
    <property type="term" value="P:signal transduction"/>
    <property type="evidence" value="ECO:0007669"/>
    <property type="project" value="TreeGrafter"/>
</dbReference>
<proteinExistence type="predicted"/>
<dbReference type="Proteomes" id="UP000095280">
    <property type="component" value="Unplaced"/>
</dbReference>
<accession>A0A1I8FK63</accession>
<reference evidence="3" key="1">
    <citation type="submission" date="2016-11" db="UniProtKB">
        <authorList>
            <consortium name="WormBaseParasite"/>
        </authorList>
    </citation>
    <scope>IDENTIFICATION</scope>
</reference>
<protein>
    <submittedName>
        <fullName evidence="3">NHR domain-containing protein</fullName>
    </submittedName>
</protein>
<name>A0A1I8FK63_9PLAT</name>